<dbReference type="OrthoDB" id="46304at2759"/>
<dbReference type="PANTHER" id="PTHR34202:SF1">
    <property type="entry name" value="UPF0548 PROTEIN"/>
    <property type="match status" value="1"/>
</dbReference>
<evidence type="ECO:0000259" key="1">
    <source>
        <dbReference type="Pfam" id="PF09348"/>
    </source>
</evidence>
<keyword evidence="3" id="KW-1185">Reference proteome</keyword>
<evidence type="ECO:0000313" key="3">
    <source>
        <dbReference type="Proteomes" id="UP000247498"/>
    </source>
</evidence>
<dbReference type="FunCoup" id="A0A2V0PFK6">
    <property type="interactions" value="299"/>
</dbReference>
<dbReference type="EMBL" id="BDRX01000130">
    <property type="protein sequence ID" value="GBF98634.1"/>
    <property type="molecule type" value="Genomic_DNA"/>
</dbReference>
<organism evidence="2 3">
    <name type="scientific">Raphidocelis subcapitata</name>
    <dbReference type="NCBI Taxonomy" id="307507"/>
    <lineage>
        <taxon>Eukaryota</taxon>
        <taxon>Viridiplantae</taxon>
        <taxon>Chlorophyta</taxon>
        <taxon>core chlorophytes</taxon>
        <taxon>Chlorophyceae</taxon>
        <taxon>CS clade</taxon>
        <taxon>Sphaeropleales</taxon>
        <taxon>Selenastraceae</taxon>
        <taxon>Raphidocelis</taxon>
    </lineage>
</organism>
<dbReference type="PANTHER" id="PTHR34202">
    <property type="entry name" value="UPF0548 PROTEIN"/>
    <property type="match status" value="1"/>
</dbReference>
<name>A0A2V0PFK6_9CHLO</name>
<dbReference type="InterPro" id="IPR018960">
    <property type="entry name" value="DUF1990"/>
</dbReference>
<gene>
    <name evidence="2" type="ORF">Rsub_10823</name>
</gene>
<protein>
    <recommendedName>
        <fullName evidence="1">DUF1990 domain-containing protein</fullName>
    </recommendedName>
</protein>
<evidence type="ECO:0000313" key="2">
    <source>
        <dbReference type="EMBL" id="GBF98634.1"/>
    </source>
</evidence>
<dbReference type="InParanoid" id="A0A2V0PFK6"/>
<comment type="caution">
    <text evidence="2">The sequence shown here is derived from an EMBL/GenBank/DDBJ whole genome shotgun (WGS) entry which is preliminary data.</text>
</comment>
<reference evidence="2 3" key="1">
    <citation type="journal article" date="2018" name="Sci. Rep.">
        <title>Raphidocelis subcapitata (=Pseudokirchneriella subcapitata) provides an insight into genome evolution and environmental adaptations in the Sphaeropleales.</title>
        <authorList>
            <person name="Suzuki S."/>
            <person name="Yamaguchi H."/>
            <person name="Nakajima N."/>
            <person name="Kawachi M."/>
        </authorList>
    </citation>
    <scope>NUCLEOTIDE SEQUENCE [LARGE SCALE GENOMIC DNA]</scope>
    <source>
        <strain evidence="2 3">NIES-35</strain>
    </source>
</reference>
<feature type="domain" description="DUF1990" evidence="1">
    <location>
        <begin position="49"/>
        <end position="207"/>
    </location>
</feature>
<dbReference type="Proteomes" id="UP000247498">
    <property type="component" value="Unassembled WGS sequence"/>
</dbReference>
<sequence>MFFVSLSKPSREQEAAVCRKGQSGGFNYGCPGASQRAPPLPESVDREGWWAVDHQRIKIGYGRKTYAATKDLLSSWGQFQLPWAAVAADTPLEAGGPVCVAANVFGLWTAVPLQLLYKQEGNWREGAAAGGGRGGKRRHGRAFSYACGCLSTHYLAGEERFKVEWDKTDDSVWYDILTYSRPAHPLAFLGYPVVRALQGRFRSDSARSVARAAALGAVERSMDAKTRARLAAAESLED</sequence>
<dbReference type="AlphaFoldDB" id="A0A2V0PFK6"/>
<dbReference type="Pfam" id="PF09348">
    <property type="entry name" value="DUF1990"/>
    <property type="match status" value="1"/>
</dbReference>
<proteinExistence type="predicted"/>
<accession>A0A2V0PFK6</accession>